<feature type="transmembrane region" description="Helical" evidence="8">
    <location>
        <begin position="69"/>
        <end position="91"/>
    </location>
</feature>
<feature type="transmembrane region" description="Helical" evidence="8">
    <location>
        <begin position="435"/>
        <end position="455"/>
    </location>
</feature>
<dbReference type="EMBL" id="CP036434">
    <property type="protein sequence ID" value="QDV07229.1"/>
    <property type="molecule type" value="Genomic_DNA"/>
</dbReference>
<comment type="subcellular location">
    <subcellularLocation>
        <location evidence="1 8">Membrane</location>
        <topology evidence="1 8">Multi-pass membrane protein</topology>
    </subcellularLocation>
</comment>
<feature type="transmembrane region" description="Helical" evidence="8">
    <location>
        <begin position="207"/>
        <end position="228"/>
    </location>
</feature>
<keyword evidence="6 8" id="KW-1133">Transmembrane helix</keyword>
<organism evidence="9 10">
    <name type="scientific">Saltatorellus ferox</name>
    <dbReference type="NCBI Taxonomy" id="2528018"/>
    <lineage>
        <taxon>Bacteria</taxon>
        <taxon>Pseudomonadati</taxon>
        <taxon>Planctomycetota</taxon>
        <taxon>Planctomycetia</taxon>
        <taxon>Planctomycetia incertae sedis</taxon>
        <taxon>Saltatorellus</taxon>
    </lineage>
</organism>
<dbReference type="Gene3D" id="1.20.1250.20">
    <property type="entry name" value="MFS general substrate transporter like domains"/>
    <property type="match status" value="1"/>
</dbReference>
<evidence type="ECO:0000256" key="8">
    <source>
        <dbReference type="RuleBase" id="RU363121"/>
    </source>
</evidence>
<feature type="transmembrane region" description="Helical" evidence="8">
    <location>
        <begin position="264"/>
        <end position="284"/>
    </location>
</feature>
<keyword evidence="5 8" id="KW-0067">ATP-binding</keyword>
<dbReference type="GO" id="GO:0005524">
    <property type="term" value="F:ATP binding"/>
    <property type="evidence" value="ECO:0007669"/>
    <property type="project" value="UniProtKB-KW"/>
</dbReference>
<dbReference type="GO" id="GO:0016020">
    <property type="term" value="C:membrane"/>
    <property type="evidence" value="ECO:0007669"/>
    <property type="project" value="UniProtKB-SubCell"/>
</dbReference>
<feature type="transmembrane region" description="Helical" evidence="8">
    <location>
        <begin position="33"/>
        <end position="53"/>
    </location>
</feature>
<keyword evidence="2 8" id="KW-0813">Transport</keyword>
<evidence type="ECO:0000256" key="6">
    <source>
        <dbReference type="ARBA" id="ARBA00022989"/>
    </source>
</evidence>
<dbReference type="Pfam" id="PF03219">
    <property type="entry name" value="TLC"/>
    <property type="match status" value="1"/>
</dbReference>
<dbReference type="InterPro" id="IPR004667">
    <property type="entry name" value="ADP_ATP_car_bac_type"/>
</dbReference>
<feature type="transmembrane region" description="Helical" evidence="8">
    <location>
        <begin position="98"/>
        <end position="117"/>
    </location>
</feature>
<evidence type="ECO:0000256" key="7">
    <source>
        <dbReference type="ARBA" id="ARBA00023136"/>
    </source>
</evidence>
<dbReference type="Proteomes" id="UP000320390">
    <property type="component" value="Chromosome"/>
</dbReference>
<feature type="transmembrane region" description="Helical" evidence="8">
    <location>
        <begin position="329"/>
        <end position="349"/>
    </location>
</feature>
<dbReference type="OrthoDB" id="199378at2"/>
<protein>
    <recommendedName>
        <fullName evidence="8">ADP,ATP carrier protein</fullName>
    </recommendedName>
</protein>
<keyword evidence="7 8" id="KW-0472">Membrane</keyword>
<dbReference type="PANTHER" id="PTHR43596">
    <property type="entry name" value="ADP,ATP CARRIER PROTEIN"/>
    <property type="match status" value="1"/>
</dbReference>
<keyword evidence="4 8" id="KW-0547">Nucleotide-binding</keyword>
<dbReference type="RefSeq" id="WP_145198103.1">
    <property type="nucleotide sequence ID" value="NZ_CP036434.1"/>
</dbReference>
<reference evidence="9 10" key="1">
    <citation type="submission" date="2019-02" db="EMBL/GenBank/DDBJ databases">
        <title>Deep-cultivation of Planctomycetes and their phenomic and genomic characterization uncovers novel biology.</title>
        <authorList>
            <person name="Wiegand S."/>
            <person name="Jogler M."/>
            <person name="Boedeker C."/>
            <person name="Pinto D."/>
            <person name="Vollmers J."/>
            <person name="Rivas-Marin E."/>
            <person name="Kohn T."/>
            <person name="Peeters S.H."/>
            <person name="Heuer A."/>
            <person name="Rast P."/>
            <person name="Oberbeckmann S."/>
            <person name="Bunk B."/>
            <person name="Jeske O."/>
            <person name="Meyerdierks A."/>
            <person name="Storesund J.E."/>
            <person name="Kallscheuer N."/>
            <person name="Luecker S."/>
            <person name="Lage O.M."/>
            <person name="Pohl T."/>
            <person name="Merkel B.J."/>
            <person name="Hornburger P."/>
            <person name="Mueller R.-W."/>
            <person name="Bruemmer F."/>
            <person name="Labrenz M."/>
            <person name="Spormann A.M."/>
            <person name="Op den Camp H."/>
            <person name="Overmann J."/>
            <person name="Amann R."/>
            <person name="Jetten M.S.M."/>
            <person name="Mascher T."/>
            <person name="Medema M.H."/>
            <person name="Devos D.P."/>
            <person name="Kaster A.-K."/>
            <person name="Ovreas L."/>
            <person name="Rohde M."/>
            <person name="Galperin M.Y."/>
            <person name="Jogler C."/>
        </authorList>
    </citation>
    <scope>NUCLEOTIDE SEQUENCE [LARGE SCALE GENOMIC DNA]</scope>
    <source>
        <strain evidence="9 10">Poly30</strain>
    </source>
</reference>
<dbReference type="SUPFAM" id="SSF103473">
    <property type="entry name" value="MFS general substrate transporter"/>
    <property type="match status" value="1"/>
</dbReference>
<evidence type="ECO:0000256" key="4">
    <source>
        <dbReference type="ARBA" id="ARBA00022741"/>
    </source>
</evidence>
<keyword evidence="3 8" id="KW-0812">Transmembrane</keyword>
<feature type="transmembrane region" description="Helical" evidence="8">
    <location>
        <begin position="355"/>
        <end position="374"/>
    </location>
</feature>
<dbReference type="PANTHER" id="PTHR43596:SF1">
    <property type="entry name" value="ADP,ATP CARRIER PROTEIN"/>
    <property type="match status" value="1"/>
</dbReference>
<feature type="transmembrane region" description="Helical" evidence="8">
    <location>
        <begin position="165"/>
        <end position="187"/>
    </location>
</feature>
<comment type="similarity">
    <text evidence="8">Belongs to the ADP/ATP translocase tlc family.</text>
</comment>
<evidence type="ECO:0000256" key="2">
    <source>
        <dbReference type="ARBA" id="ARBA00022448"/>
    </source>
</evidence>
<evidence type="ECO:0000256" key="3">
    <source>
        <dbReference type="ARBA" id="ARBA00022692"/>
    </source>
</evidence>
<dbReference type="InterPro" id="IPR036259">
    <property type="entry name" value="MFS_trans_sf"/>
</dbReference>
<name>A0A518ET13_9BACT</name>
<feature type="transmembrane region" description="Helical" evidence="8">
    <location>
        <begin position="129"/>
        <end position="153"/>
    </location>
</feature>
<feature type="transmembrane region" description="Helical" evidence="8">
    <location>
        <begin position="304"/>
        <end position="322"/>
    </location>
</feature>
<evidence type="ECO:0000256" key="5">
    <source>
        <dbReference type="ARBA" id="ARBA00022840"/>
    </source>
</evidence>
<evidence type="ECO:0000256" key="1">
    <source>
        <dbReference type="ARBA" id="ARBA00004141"/>
    </source>
</evidence>
<feature type="transmembrane region" description="Helical" evidence="8">
    <location>
        <begin position="408"/>
        <end position="429"/>
    </location>
</feature>
<dbReference type="AlphaFoldDB" id="A0A518ET13"/>
<evidence type="ECO:0000313" key="9">
    <source>
        <dbReference type="EMBL" id="QDV07229.1"/>
    </source>
</evidence>
<sequence length="465" mass="50192">MNAPIQPEESGAPRRSRNGGTLLSFFNLRPGEVGPVLLAGAMFFCILCGYFFIRPVRDAFGVERGMSNLYSLFVATMVVSLALNPVFSWLVGRFDRRVFLPVAYGSIVLMLLGLAAWRASAGDQAASVWSGRIFFVWLSVINLFMTGLFWSLMADCFGPEESRRVFPTIAVGGTLGALFGSAGAWAVSGYPFELFGKEFFNLEIKLTAPQMMLMAAGFVGVAGAASVIMSRIRPYRDPGNSGRVRRSALHEAMDGMRLAIRSRYLMFIASYIALLAVLATFLYFTQNELVLAAEKSESGRVGAFASIDFWTQLATLLVQLFVTARLMRWLGVGWTLALLPALVLAGYGLLAMGEINAWSAATMLGAITIIQAVFRAGKYAVLRPARETLFTVLSRDETYKAKSLIDTFVYRAGDTAGAGVSAGLSALALGTMTALSLTVAPIAIVMAGLALSLGAERARRSGDER</sequence>
<gene>
    <name evidence="9" type="ORF">Poly30_27480</name>
</gene>
<accession>A0A518ET13</accession>
<keyword evidence="10" id="KW-1185">Reference proteome</keyword>
<dbReference type="GO" id="GO:0005471">
    <property type="term" value="F:ATP:ADP antiporter activity"/>
    <property type="evidence" value="ECO:0007669"/>
    <property type="project" value="InterPro"/>
</dbReference>
<evidence type="ECO:0000313" key="10">
    <source>
        <dbReference type="Proteomes" id="UP000320390"/>
    </source>
</evidence>
<proteinExistence type="inferred from homology"/>